<organism evidence="1">
    <name type="scientific">mine drainage metagenome</name>
    <dbReference type="NCBI Taxonomy" id="410659"/>
    <lineage>
        <taxon>unclassified sequences</taxon>
        <taxon>metagenomes</taxon>
        <taxon>ecological metagenomes</taxon>
    </lineage>
</organism>
<accession>T1B817</accession>
<dbReference type="EMBL" id="AUZX01005927">
    <property type="protein sequence ID" value="EQD66042.1"/>
    <property type="molecule type" value="Genomic_DNA"/>
</dbReference>
<reference evidence="1" key="2">
    <citation type="journal article" date="2014" name="ISME J.">
        <title>Microbial stratification in low pH oxic and suboxic macroscopic growths along an acid mine drainage.</title>
        <authorList>
            <person name="Mendez-Garcia C."/>
            <person name="Mesa V."/>
            <person name="Sprenger R.R."/>
            <person name="Richter M."/>
            <person name="Diez M.S."/>
            <person name="Solano J."/>
            <person name="Bargiela R."/>
            <person name="Golyshina O.V."/>
            <person name="Manteca A."/>
            <person name="Ramos J.L."/>
            <person name="Gallego J.R."/>
            <person name="Llorente I."/>
            <person name="Martins Dos Santos V.A."/>
            <person name="Jensen O.N."/>
            <person name="Pelaez A.I."/>
            <person name="Sanchez J."/>
            <person name="Ferrer M."/>
        </authorList>
    </citation>
    <scope>NUCLEOTIDE SEQUENCE</scope>
</reference>
<name>T1B817_9ZZZZ</name>
<sequence>MQTTILCTLPPQHDEAPRRSAAAWRGIFAAVGIGAGIADWNTVRCVAVKDLLWLIAGEPGANDFLMSNLDAIAANVAAVCSAPVPMEVRQREVAVRAGTDKLWAYRVPRFVAEKQARDWSEHFEPTLSDATKEKMARKIEASLRRELSTWSRLPEVLDDGAPFITISDPGRAIPIQAISSERSGHGKPVSVLARSHLTFLSYWRFEGEIFVGPLASLGYGRVLRTAAP</sequence>
<evidence type="ECO:0000313" key="1">
    <source>
        <dbReference type="EMBL" id="EQD66042.1"/>
    </source>
</evidence>
<comment type="caution">
    <text evidence="1">The sequence shown here is derived from an EMBL/GenBank/DDBJ whole genome shotgun (WGS) entry which is preliminary data.</text>
</comment>
<protein>
    <submittedName>
        <fullName evidence="1">Uncharacterized protein</fullName>
    </submittedName>
</protein>
<dbReference type="AlphaFoldDB" id="T1B817"/>
<gene>
    <name evidence="1" type="ORF">B1A_08286</name>
</gene>
<feature type="non-terminal residue" evidence="1">
    <location>
        <position position="228"/>
    </location>
</feature>
<proteinExistence type="predicted"/>
<reference evidence="1" key="1">
    <citation type="submission" date="2013-08" db="EMBL/GenBank/DDBJ databases">
        <authorList>
            <person name="Mendez C."/>
            <person name="Richter M."/>
            <person name="Ferrer M."/>
            <person name="Sanchez J."/>
        </authorList>
    </citation>
    <scope>NUCLEOTIDE SEQUENCE</scope>
</reference>